<dbReference type="InParanoid" id="A0A0C3GNZ2"/>
<gene>
    <name evidence="3" type="ORF">PILCRDRAFT_117542</name>
</gene>
<evidence type="ECO:0000256" key="1">
    <source>
        <dbReference type="ARBA" id="ARBA00022448"/>
    </source>
</evidence>
<evidence type="ECO:0000256" key="2">
    <source>
        <dbReference type="ARBA" id="ARBA00023065"/>
    </source>
</evidence>
<keyword evidence="4" id="KW-1185">Reference proteome</keyword>
<sequence length="90" mass="9838">MYGCISTIMFTCAFRFMSACSGNVRVNITAFSVQVTNISILRVLLSLLTCNTCCSYGTAKSSVNIFAISVLRPDSMKDYCIPIMMTVSLP</sequence>
<proteinExistence type="predicted"/>
<protein>
    <submittedName>
        <fullName evidence="3">Uncharacterized protein</fullName>
    </submittedName>
</protein>
<accession>A0A0C3GNZ2</accession>
<dbReference type="PRINTS" id="PR00122">
    <property type="entry name" value="VACATPASE"/>
</dbReference>
<dbReference type="EMBL" id="KN832970">
    <property type="protein sequence ID" value="KIM92276.1"/>
    <property type="molecule type" value="Genomic_DNA"/>
</dbReference>
<dbReference type="InterPro" id="IPR000245">
    <property type="entry name" value="ATPase_proteolipid_csu"/>
</dbReference>
<dbReference type="GO" id="GO:0033179">
    <property type="term" value="C:proton-transporting V-type ATPase, V0 domain"/>
    <property type="evidence" value="ECO:0007669"/>
    <property type="project" value="InterPro"/>
</dbReference>
<dbReference type="AlphaFoldDB" id="A0A0C3GNZ2"/>
<dbReference type="HOGENOM" id="CLU_2441630_0_0_1"/>
<keyword evidence="1" id="KW-0813">Transport</keyword>
<reference evidence="3 4" key="1">
    <citation type="submission" date="2014-04" db="EMBL/GenBank/DDBJ databases">
        <authorList>
            <consortium name="DOE Joint Genome Institute"/>
            <person name="Kuo A."/>
            <person name="Tarkka M."/>
            <person name="Buscot F."/>
            <person name="Kohler A."/>
            <person name="Nagy L.G."/>
            <person name="Floudas D."/>
            <person name="Copeland A."/>
            <person name="Barry K.W."/>
            <person name="Cichocki N."/>
            <person name="Veneault-Fourrey C."/>
            <person name="LaButti K."/>
            <person name="Lindquist E.A."/>
            <person name="Lipzen A."/>
            <person name="Lundell T."/>
            <person name="Morin E."/>
            <person name="Murat C."/>
            <person name="Sun H."/>
            <person name="Tunlid A."/>
            <person name="Henrissat B."/>
            <person name="Grigoriev I.V."/>
            <person name="Hibbett D.S."/>
            <person name="Martin F."/>
            <person name="Nordberg H.P."/>
            <person name="Cantor M.N."/>
            <person name="Hua S.X."/>
        </authorList>
    </citation>
    <scope>NUCLEOTIDE SEQUENCE [LARGE SCALE GENOMIC DNA]</scope>
    <source>
        <strain evidence="3 4">F 1598</strain>
    </source>
</reference>
<organism evidence="3 4">
    <name type="scientific">Piloderma croceum (strain F 1598)</name>
    <dbReference type="NCBI Taxonomy" id="765440"/>
    <lineage>
        <taxon>Eukaryota</taxon>
        <taxon>Fungi</taxon>
        <taxon>Dikarya</taxon>
        <taxon>Basidiomycota</taxon>
        <taxon>Agaricomycotina</taxon>
        <taxon>Agaricomycetes</taxon>
        <taxon>Agaricomycetidae</taxon>
        <taxon>Atheliales</taxon>
        <taxon>Atheliaceae</taxon>
        <taxon>Piloderma</taxon>
    </lineage>
</organism>
<keyword evidence="2" id="KW-0406">Ion transport</keyword>
<evidence type="ECO:0000313" key="4">
    <source>
        <dbReference type="Proteomes" id="UP000054166"/>
    </source>
</evidence>
<dbReference type="GO" id="GO:0046961">
    <property type="term" value="F:proton-transporting ATPase activity, rotational mechanism"/>
    <property type="evidence" value="ECO:0007669"/>
    <property type="project" value="InterPro"/>
</dbReference>
<dbReference type="Proteomes" id="UP000054166">
    <property type="component" value="Unassembled WGS sequence"/>
</dbReference>
<reference evidence="4" key="2">
    <citation type="submission" date="2015-01" db="EMBL/GenBank/DDBJ databases">
        <title>Evolutionary Origins and Diversification of the Mycorrhizal Mutualists.</title>
        <authorList>
            <consortium name="DOE Joint Genome Institute"/>
            <consortium name="Mycorrhizal Genomics Consortium"/>
            <person name="Kohler A."/>
            <person name="Kuo A."/>
            <person name="Nagy L.G."/>
            <person name="Floudas D."/>
            <person name="Copeland A."/>
            <person name="Barry K.W."/>
            <person name="Cichocki N."/>
            <person name="Veneault-Fourrey C."/>
            <person name="LaButti K."/>
            <person name="Lindquist E.A."/>
            <person name="Lipzen A."/>
            <person name="Lundell T."/>
            <person name="Morin E."/>
            <person name="Murat C."/>
            <person name="Riley R."/>
            <person name="Ohm R."/>
            <person name="Sun H."/>
            <person name="Tunlid A."/>
            <person name="Henrissat B."/>
            <person name="Grigoriev I.V."/>
            <person name="Hibbett D.S."/>
            <person name="Martin F."/>
        </authorList>
    </citation>
    <scope>NUCLEOTIDE SEQUENCE [LARGE SCALE GENOMIC DNA]</scope>
    <source>
        <strain evidence="4">F 1598</strain>
    </source>
</reference>
<name>A0A0C3GNZ2_PILCF</name>
<evidence type="ECO:0000313" key="3">
    <source>
        <dbReference type="EMBL" id="KIM92276.1"/>
    </source>
</evidence>